<feature type="transmembrane region" description="Helical" evidence="5">
    <location>
        <begin position="271"/>
        <end position="293"/>
    </location>
</feature>
<name>A0A9P8AJ74_9ASCO</name>
<keyword evidence="3 5" id="KW-1133">Transmembrane helix</keyword>
<dbReference type="OrthoDB" id="1436450at2759"/>
<feature type="transmembrane region" description="Helical" evidence="5">
    <location>
        <begin position="469"/>
        <end position="486"/>
    </location>
</feature>
<dbReference type="Proteomes" id="UP000790833">
    <property type="component" value="Unassembled WGS sequence"/>
</dbReference>
<reference evidence="7" key="1">
    <citation type="submission" date="2021-03" db="EMBL/GenBank/DDBJ databases">
        <authorList>
            <person name="Palmer J.M."/>
        </authorList>
    </citation>
    <scope>NUCLEOTIDE SEQUENCE</scope>
    <source>
        <strain evidence="7">ARV_011</strain>
    </source>
</reference>
<feature type="transmembrane region" description="Helical" evidence="5">
    <location>
        <begin position="300"/>
        <end position="319"/>
    </location>
</feature>
<evidence type="ECO:0000256" key="2">
    <source>
        <dbReference type="ARBA" id="ARBA00022692"/>
    </source>
</evidence>
<keyword evidence="4 5" id="KW-0472">Membrane</keyword>
<dbReference type="InterPro" id="IPR000620">
    <property type="entry name" value="EamA_dom"/>
</dbReference>
<feature type="transmembrane region" description="Helical" evidence="5">
    <location>
        <begin position="379"/>
        <end position="403"/>
    </location>
</feature>
<feature type="transmembrane region" description="Helical" evidence="5">
    <location>
        <begin position="445"/>
        <end position="463"/>
    </location>
</feature>
<evidence type="ECO:0000256" key="4">
    <source>
        <dbReference type="ARBA" id="ARBA00023136"/>
    </source>
</evidence>
<evidence type="ECO:0000313" key="7">
    <source>
        <dbReference type="EMBL" id="KAG7194564.1"/>
    </source>
</evidence>
<feature type="transmembrane region" description="Helical" evidence="5">
    <location>
        <begin position="60"/>
        <end position="79"/>
    </location>
</feature>
<dbReference type="RefSeq" id="XP_043050111.1">
    <property type="nucleotide sequence ID" value="XM_043194914.1"/>
</dbReference>
<keyword evidence="8" id="KW-1185">Reference proteome</keyword>
<protein>
    <recommendedName>
        <fullName evidence="6">EamA domain-containing protein</fullName>
    </recommendedName>
</protein>
<dbReference type="SUPFAM" id="SSF103481">
    <property type="entry name" value="Multidrug resistance efflux transporter EmrE"/>
    <property type="match status" value="2"/>
</dbReference>
<comment type="caution">
    <text evidence="7">The sequence shown here is derived from an EMBL/GenBank/DDBJ whole genome shotgun (WGS) entry which is preliminary data.</text>
</comment>
<dbReference type="PANTHER" id="PTHR23051">
    <property type="entry name" value="SOLUTE CARRIER FAMILY 35, MEMBER F5"/>
    <property type="match status" value="1"/>
</dbReference>
<feature type="transmembrane region" description="Helical" evidence="5">
    <location>
        <begin position="339"/>
        <end position="359"/>
    </location>
</feature>
<dbReference type="GeneID" id="66117609"/>
<keyword evidence="2 5" id="KW-0812">Transmembrane</keyword>
<evidence type="ECO:0000256" key="5">
    <source>
        <dbReference type="SAM" id="Phobius"/>
    </source>
</evidence>
<feature type="transmembrane region" description="Helical" evidence="5">
    <location>
        <begin position="240"/>
        <end position="259"/>
    </location>
</feature>
<accession>A0A9P8AJ74</accession>
<evidence type="ECO:0000313" key="8">
    <source>
        <dbReference type="Proteomes" id="UP000790833"/>
    </source>
</evidence>
<sequence>MISMDKILRYAKAFILPENELSPNEKWILGLINLLSVVLFWVASSFLVNALVEEDTYKKPFFITYINTGCFCLYLIPYLQHKDLSVSRFIRQLKRDYQKTLNKKRLYSIIDCMNDDEERNIGGGETPSPPDGIIVNQKVAYLTQANDNYSNHSSPLILSPVASGATTPTDEAITSCSYGTIASHEHENEEPSRRLRQLSVIEETMSLPSSDEQDPSSVHQSHELLSISKSIDPLEEDMDINIYETVLLSLQFVILWFLANLATNASLSYTTVASQTILSSTSSFFTLLIGFIYSVEKINANKVTGIVLSFIGVVIVTKIDTSGSTGNSPETPTKQASLILLGNVLALGGALIYGVYTILLKVRITIPHLKKERNLNTHLFFGFVGIFCLVLLWPALFILHWLQWETFELPSTRETITLLCINATITFISDLCWCKAVLLTSPLTVTVGLSMTIPLAMVGDWIIKRVAVNIWYLFGAIIVTLGFLIINQDEQHDFVDAHIIELPQNT</sequence>
<dbReference type="InterPro" id="IPR037185">
    <property type="entry name" value="EmrE-like"/>
</dbReference>
<evidence type="ECO:0000256" key="3">
    <source>
        <dbReference type="ARBA" id="ARBA00022989"/>
    </source>
</evidence>
<dbReference type="Pfam" id="PF00892">
    <property type="entry name" value="EamA"/>
    <property type="match status" value="1"/>
</dbReference>
<organism evidence="7 8">
    <name type="scientific">Scheffersomyces spartinae</name>
    <dbReference type="NCBI Taxonomy" id="45513"/>
    <lineage>
        <taxon>Eukaryota</taxon>
        <taxon>Fungi</taxon>
        <taxon>Dikarya</taxon>
        <taxon>Ascomycota</taxon>
        <taxon>Saccharomycotina</taxon>
        <taxon>Pichiomycetes</taxon>
        <taxon>Debaryomycetaceae</taxon>
        <taxon>Scheffersomyces</taxon>
    </lineage>
</organism>
<dbReference type="GO" id="GO:0000329">
    <property type="term" value="C:fungal-type vacuole membrane"/>
    <property type="evidence" value="ECO:0007669"/>
    <property type="project" value="TreeGrafter"/>
</dbReference>
<evidence type="ECO:0000259" key="6">
    <source>
        <dbReference type="Pfam" id="PF00892"/>
    </source>
</evidence>
<feature type="transmembrane region" description="Helical" evidence="5">
    <location>
        <begin position="27"/>
        <end position="48"/>
    </location>
</feature>
<evidence type="ECO:0000256" key="1">
    <source>
        <dbReference type="ARBA" id="ARBA00004141"/>
    </source>
</evidence>
<feature type="domain" description="EamA" evidence="6">
    <location>
        <begin position="254"/>
        <end position="317"/>
    </location>
</feature>
<comment type="subcellular location">
    <subcellularLocation>
        <location evidence="1">Membrane</location>
        <topology evidence="1">Multi-pass membrane protein</topology>
    </subcellularLocation>
</comment>
<dbReference type="AlphaFoldDB" id="A0A9P8AJ74"/>
<dbReference type="PANTHER" id="PTHR23051:SF0">
    <property type="entry name" value="SOLUTE CARRIER FAMILY 35 MEMBER F5"/>
    <property type="match status" value="1"/>
</dbReference>
<dbReference type="EMBL" id="JAHMUF010000006">
    <property type="protein sequence ID" value="KAG7194564.1"/>
    <property type="molecule type" value="Genomic_DNA"/>
</dbReference>
<gene>
    <name evidence="7" type="ORF">KQ657_004235</name>
</gene>
<proteinExistence type="predicted"/>